<dbReference type="RefSeq" id="WP_129130008.1">
    <property type="nucleotide sequence ID" value="NZ_SDHW01000001.1"/>
</dbReference>
<protein>
    <submittedName>
        <fullName evidence="4">Hsp20/alpha crystallin family protein</fullName>
    </submittedName>
</protein>
<evidence type="ECO:0000256" key="1">
    <source>
        <dbReference type="PROSITE-ProRule" id="PRU00285"/>
    </source>
</evidence>
<evidence type="ECO:0000259" key="3">
    <source>
        <dbReference type="PROSITE" id="PS01031"/>
    </source>
</evidence>
<comment type="caution">
    <text evidence="4">The sequence shown here is derived from an EMBL/GenBank/DDBJ whole genome shotgun (WGS) entry which is preliminary data.</text>
</comment>
<organism evidence="4 5">
    <name type="scientific">Lacibacter luteus</name>
    <dbReference type="NCBI Taxonomy" id="2508719"/>
    <lineage>
        <taxon>Bacteria</taxon>
        <taxon>Pseudomonadati</taxon>
        <taxon>Bacteroidota</taxon>
        <taxon>Chitinophagia</taxon>
        <taxon>Chitinophagales</taxon>
        <taxon>Chitinophagaceae</taxon>
        <taxon>Lacibacter</taxon>
    </lineage>
</organism>
<dbReference type="PANTHER" id="PTHR11527">
    <property type="entry name" value="HEAT-SHOCK PROTEIN 20 FAMILY MEMBER"/>
    <property type="match status" value="1"/>
</dbReference>
<feature type="domain" description="SHSP" evidence="3">
    <location>
        <begin position="34"/>
        <end position="149"/>
    </location>
</feature>
<evidence type="ECO:0000313" key="5">
    <source>
        <dbReference type="Proteomes" id="UP000290204"/>
    </source>
</evidence>
<dbReference type="EMBL" id="SDHW01000001">
    <property type="protein sequence ID" value="RXK62637.1"/>
    <property type="molecule type" value="Genomic_DNA"/>
</dbReference>
<dbReference type="OrthoDB" id="668901at2"/>
<gene>
    <name evidence="4" type="ORF">ESA94_06465</name>
</gene>
<keyword evidence="5" id="KW-1185">Reference proteome</keyword>
<accession>A0A4Q1CNE1</accession>
<dbReference type="Proteomes" id="UP000290204">
    <property type="component" value="Unassembled WGS sequence"/>
</dbReference>
<comment type="similarity">
    <text evidence="1 2">Belongs to the small heat shock protein (HSP20) family.</text>
</comment>
<dbReference type="Pfam" id="PF00011">
    <property type="entry name" value="HSP20"/>
    <property type="match status" value="1"/>
</dbReference>
<dbReference type="PROSITE" id="PS01031">
    <property type="entry name" value="SHSP"/>
    <property type="match status" value="1"/>
</dbReference>
<dbReference type="InterPro" id="IPR002068">
    <property type="entry name" value="A-crystallin/Hsp20_dom"/>
</dbReference>
<dbReference type="SUPFAM" id="SSF49764">
    <property type="entry name" value="HSP20-like chaperones"/>
    <property type="match status" value="1"/>
</dbReference>
<proteinExistence type="inferred from homology"/>
<dbReference type="CDD" id="cd06464">
    <property type="entry name" value="ACD_sHsps-like"/>
    <property type="match status" value="1"/>
</dbReference>
<dbReference type="Gene3D" id="2.60.40.790">
    <property type="match status" value="1"/>
</dbReference>
<dbReference type="InterPro" id="IPR031107">
    <property type="entry name" value="Small_HSP"/>
</dbReference>
<dbReference type="InterPro" id="IPR008978">
    <property type="entry name" value="HSP20-like_chaperone"/>
</dbReference>
<evidence type="ECO:0000256" key="2">
    <source>
        <dbReference type="RuleBase" id="RU003616"/>
    </source>
</evidence>
<dbReference type="AlphaFoldDB" id="A0A4Q1CNE1"/>
<evidence type="ECO:0000313" key="4">
    <source>
        <dbReference type="EMBL" id="RXK62637.1"/>
    </source>
</evidence>
<reference evidence="4 5" key="1">
    <citation type="submission" date="2019-01" db="EMBL/GenBank/DDBJ databases">
        <title>Lacibacter sp. strain TTM-7.</title>
        <authorList>
            <person name="Chen W.-M."/>
        </authorList>
    </citation>
    <scope>NUCLEOTIDE SEQUENCE [LARGE SCALE GENOMIC DNA]</scope>
    <source>
        <strain evidence="4 5">TTM-7</strain>
    </source>
</reference>
<sequence length="149" mass="17296">MENHSTKIDVHYCYPGEYRLLPELEMLTSELQKRREGIVLQPLINVKENNEALVIDAAVPGARREHFLIETENHVLSIALLMQCSADEEKENCFQLHEFNYACFNRQISLPKNVNSVLAVASYKEGMLHIYFPKEKEATSKEKQRIVLY</sequence>
<name>A0A4Q1CNE1_9BACT</name>